<evidence type="ECO:0000256" key="5">
    <source>
        <dbReference type="ARBA" id="ARBA00023136"/>
    </source>
</evidence>
<feature type="transmembrane region" description="Helical" evidence="9">
    <location>
        <begin position="458"/>
        <end position="479"/>
    </location>
</feature>
<feature type="transmembrane region" description="Helical" evidence="9">
    <location>
        <begin position="172"/>
        <end position="190"/>
    </location>
</feature>
<keyword evidence="5 9" id="KW-0472">Membrane</keyword>
<proteinExistence type="inferred from homology"/>
<feature type="transmembrane region" description="Helical" evidence="9">
    <location>
        <begin position="137"/>
        <end position="157"/>
    </location>
</feature>
<evidence type="ECO:0000256" key="3">
    <source>
        <dbReference type="ARBA" id="ARBA00022692"/>
    </source>
</evidence>
<evidence type="ECO:0000256" key="6">
    <source>
        <dbReference type="ARBA" id="ARBA00023180"/>
    </source>
</evidence>
<dbReference type="Gene3D" id="1.20.1250.20">
    <property type="entry name" value="MFS general substrate transporter like domains"/>
    <property type="match status" value="1"/>
</dbReference>
<dbReference type="PANTHER" id="PTHR23294">
    <property type="entry name" value="ET TRANSLATION PRODUCT-RELATED"/>
    <property type="match status" value="1"/>
</dbReference>
<feature type="transmembrane region" description="Helical" evidence="9">
    <location>
        <begin position="49"/>
        <end position="69"/>
    </location>
</feature>
<evidence type="ECO:0000256" key="1">
    <source>
        <dbReference type="ARBA" id="ARBA00004141"/>
    </source>
</evidence>
<gene>
    <name evidence="10" type="ORF">BOKJ2_LOCUS13840</name>
</gene>
<feature type="transmembrane region" description="Helical" evidence="9">
    <location>
        <begin position="356"/>
        <end position="376"/>
    </location>
</feature>
<reference evidence="10" key="1">
    <citation type="submission" date="2020-09" db="EMBL/GenBank/DDBJ databases">
        <authorList>
            <person name="Kikuchi T."/>
        </authorList>
    </citation>
    <scope>NUCLEOTIDE SEQUENCE</scope>
    <source>
        <strain evidence="10">SH1</strain>
    </source>
</reference>
<feature type="transmembrane region" description="Helical" evidence="9">
    <location>
        <begin position="98"/>
        <end position="117"/>
    </location>
</feature>
<accession>A0A811LNI2</accession>
<organism evidence="10 11">
    <name type="scientific">Bursaphelenchus okinawaensis</name>
    <dbReference type="NCBI Taxonomy" id="465554"/>
    <lineage>
        <taxon>Eukaryota</taxon>
        <taxon>Metazoa</taxon>
        <taxon>Ecdysozoa</taxon>
        <taxon>Nematoda</taxon>
        <taxon>Chromadorea</taxon>
        <taxon>Rhabditida</taxon>
        <taxon>Tylenchina</taxon>
        <taxon>Tylenchomorpha</taxon>
        <taxon>Aphelenchoidea</taxon>
        <taxon>Aphelenchoididae</taxon>
        <taxon>Bursaphelenchus</taxon>
    </lineage>
</organism>
<dbReference type="AlphaFoldDB" id="A0A811LNI2"/>
<dbReference type="EMBL" id="CAJFCW020000006">
    <property type="protein sequence ID" value="CAG9127282.1"/>
    <property type="molecule type" value="Genomic_DNA"/>
</dbReference>
<evidence type="ECO:0000256" key="8">
    <source>
        <dbReference type="ARBA" id="ARBA00041910"/>
    </source>
</evidence>
<dbReference type="Proteomes" id="UP000614601">
    <property type="component" value="Unassembled WGS sequence"/>
</dbReference>
<evidence type="ECO:0000313" key="11">
    <source>
        <dbReference type="Proteomes" id="UP000614601"/>
    </source>
</evidence>
<dbReference type="OrthoDB" id="196103at2759"/>
<dbReference type="Proteomes" id="UP000783686">
    <property type="component" value="Unassembled WGS sequence"/>
</dbReference>
<comment type="subcellular location">
    <subcellularLocation>
        <location evidence="1">Membrane</location>
        <topology evidence="1">Multi-pass membrane protein</topology>
    </subcellularLocation>
</comment>
<evidence type="ECO:0000256" key="4">
    <source>
        <dbReference type="ARBA" id="ARBA00022989"/>
    </source>
</evidence>
<sequence>METSTLNVLQLSFSFFLVFTAYSSAAFISEVLLDQYAEKGELSKHAGYHSQAIIYVVFTFSNFFAAPILNKIGTKASLIVGASTYFMFYAGFLFMNEYLIYILSGVLGIGAAIIWTAQGKYLSLNSNEANSSKHSGLSWAIFQMCLICGGIFLFILFEESDVDFKDVTKNVMFLLFAGITFLGIVIMALLRKVEDVLHVTDTVPVPQGLTTNQSTMDIASSDQVVADPDGHVEIVGTGVNEISDEVINDMASNGSDVVELGPGDESTLYERFVQTIRLAKSSRIRFPIILFMFSGITQSFYGGIYPSMIGYSGGFGPNPKRNLALNMICYGIGQTFGGLLFGICSDKTKKLGRDRIALIGTIVDFVAFSLIFVNFAEDSPYQKTHADGIITPSLPLALFCGFLLGCGDSFWNTQIYSLLITSFSDCSAEAFSIFKFFQSLICAIGFFIAKWFTVKVHLLILVISAVISTASFILIEAYIKQKSEIEAIETEEMNPNEGAVL</sequence>
<protein>
    <recommendedName>
        <fullName evidence="7">UNC93-like protein MFSD11</fullName>
    </recommendedName>
    <alternativeName>
        <fullName evidence="8">Major facilitator superfamily domain-containing protein 11</fullName>
    </alternativeName>
</protein>
<feature type="transmembrane region" description="Helical" evidence="9">
    <location>
        <begin position="76"/>
        <end position="92"/>
    </location>
</feature>
<comment type="caution">
    <text evidence="10">The sequence shown here is derived from an EMBL/GenBank/DDBJ whole genome shotgun (WGS) entry which is preliminary data.</text>
</comment>
<name>A0A811LNI2_9BILA</name>
<dbReference type="InterPro" id="IPR010291">
    <property type="entry name" value="Ion_channel_UNC-93"/>
</dbReference>
<feature type="transmembrane region" description="Helical" evidence="9">
    <location>
        <begin position="431"/>
        <end position="452"/>
    </location>
</feature>
<keyword evidence="11" id="KW-1185">Reference proteome</keyword>
<feature type="transmembrane region" description="Helical" evidence="9">
    <location>
        <begin position="396"/>
        <end position="419"/>
    </location>
</feature>
<feature type="transmembrane region" description="Helical" evidence="9">
    <location>
        <begin position="286"/>
        <end position="304"/>
    </location>
</feature>
<keyword evidence="6" id="KW-0325">Glycoprotein</keyword>
<dbReference type="InterPro" id="IPR051617">
    <property type="entry name" value="UNC-93-like_regulator"/>
</dbReference>
<evidence type="ECO:0000256" key="7">
    <source>
        <dbReference type="ARBA" id="ARBA00040302"/>
    </source>
</evidence>
<evidence type="ECO:0000256" key="2">
    <source>
        <dbReference type="ARBA" id="ARBA00009172"/>
    </source>
</evidence>
<comment type="similarity">
    <text evidence="2">Belongs to the unc-93 family.</text>
</comment>
<dbReference type="InterPro" id="IPR036259">
    <property type="entry name" value="MFS_trans_sf"/>
</dbReference>
<feature type="transmembrane region" description="Helical" evidence="9">
    <location>
        <begin position="324"/>
        <end position="344"/>
    </location>
</feature>
<dbReference type="SUPFAM" id="SSF103473">
    <property type="entry name" value="MFS general substrate transporter"/>
    <property type="match status" value="1"/>
</dbReference>
<keyword evidence="4 9" id="KW-1133">Transmembrane helix</keyword>
<keyword evidence="3 9" id="KW-0812">Transmembrane</keyword>
<evidence type="ECO:0000256" key="9">
    <source>
        <dbReference type="SAM" id="Phobius"/>
    </source>
</evidence>
<dbReference type="Pfam" id="PF05978">
    <property type="entry name" value="UNC-93"/>
    <property type="match status" value="1"/>
</dbReference>
<evidence type="ECO:0000313" key="10">
    <source>
        <dbReference type="EMBL" id="CAD5229847.1"/>
    </source>
</evidence>
<dbReference type="EMBL" id="CAJFDH010000006">
    <property type="protein sequence ID" value="CAD5229847.1"/>
    <property type="molecule type" value="Genomic_DNA"/>
</dbReference>
<dbReference type="GO" id="GO:0016020">
    <property type="term" value="C:membrane"/>
    <property type="evidence" value="ECO:0007669"/>
    <property type="project" value="UniProtKB-SubCell"/>
</dbReference>
<dbReference type="PANTHER" id="PTHR23294:SF0">
    <property type="entry name" value="UNC93-LIKE PROTEIN MFSD11"/>
    <property type="match status" value="1"/>
</dbReference>